<dbReference type="PANTHER" id="PTHR30336">
    <property type="entry name" value="INNER MEMBRANE PROTEIN, PROBABLE PERMEASE"/>
    <property type="match status" value="1"/>
</dbReference>
<protein>
    <submittedName>
        <fullName evidence="3">YdcF family protein</fullName>
    </submittedName>
</protein>
<dbReference type="InterPro" id="IPR003848">
    <property type="entry name" value="DUF218"/>
</dbReference>
<dbReference type="Proteomes" id="UP001072034">
    <property type="component" value="Unassembled WGS sequence"/>
</dbReference>
<reference evidence="3" key="1">
    <citation type="submission" date="2022-10" db="EMBL/GenBank/DDBJ databases">
        <title>Genome sequence of Actinomyces israelii ATCC 10048.</title>
        <authorList>
            <person name="Watt R.M."/>
            <person name="Tong W.M."/>
        </authorList>
    </citation>
    <scope>NUCLEOTIDE SEQUENCE</scope>
    <source>
        <strain evidence="3">ATCC 10048</strain>
    </source>
</reference>
<evidence type="ECO:0000313" key="3">
    <source>
        <dbReference type="EMBL" id="MCZ0859186.1"/>
    </source>
</evidence>
<dbReference type="EMBL" id="JAPTMY010000041">
    <property type="protein sequence ID" value="MCZ0859186.1"/>
    <property type="molecule type" value="Genomic_DNA"/>
</dbReference>
<name>A0ABT4ICC3_9ACTO</name>
<dbReference type="InterPro" id="IPR051599">
    <property type="entry name" value="Cell_Envelope_Assoc"/>
</dbReference>
<sequence>MGTGMSGSTGARSRRRTWAVRAAWITAALAVVVLVVPNAWILAASAGRVSDYGEDGDTAEAPVAIVLGASVWAPGEPSPWLKYRLETAAGLYRAGRVDAILVSGDNSRVDYDEPTAMRDYLVGLGIPSEAIALDYAGFDTYDTCVRARRIFGVDQALLVSQSFHVSRAVAVCRSAGLDARGVGDTQAAVDRGTWARSWLRERPAAIKAAWDVVTRRDPILGRRETTVDEALAWTRAHRGT</sequence>
<keyword evidence="1" id="KW-0812">Transmembrane</keyword>
<accession>A0ABT4ICC3</accession>
<feature type="domain" description="DUF218" evidence="2">
    <location>
        <begin position="63"/>
        <end position="184"/>
    </location>
</feature>
<keyword evidence="1" id="KW-1133">Transmembrane helix</keyword>
<feature type="transmembrane region" description="Helical" evidence="1">
    <location>
        <begin position="22"/>
        <end position="43"/>
    </location>
</feature>
<evidence type="ECO:0000259" key="2">
    <source>
        <dbReference type="Pfam" id="PF02698"/>
    </source>
</evidence>
<dbReference type="CDD" id="cd06259">
    <property type="entry name" value="YdcF-like"/>
    <property type="match status" value="1"/>
</dbReference>
<dbReference type="RefSeq" id="WP_268918455.1">
    <property type="nucleotide sequence ID" value="NZ_JAPTMY010000041.1"/>
</dbReference>
<evidence type="ECO:0000256" key="1">
    <source>
        <dbReference type="SAM" id="Phobius"/>
    </source>
</evidence>
<proteinExistence type="predicted"/>
<gene>
    <name evidence="3" type="ORF">OHJ16_14170</name>
</gene>
<dbReference type="Pfam" id="PF02698">
    <property type="entry name" value="DUF218"/>
    <property type="match status" value="1"/>
</dbReference>
<keyword evidence="4" id="KW-1185">Reference proteome</keyword>
<keyword evidence="1" id="KW-0472">Membrane</keyword>
<organism evidence="3 4">
    <name type="scientific">Actinomyces israelii</name>
    <dbReference type="NCBI Taxonomy" id="1659"/>
    <lineage>
        <taxon>Bacteria</taxon>
        <taxon>Bacillati</taxon>
        <taxon>Actinomycetota</taxon>
        <taxon>Actinomycetes</taxon>
        <taxon>Actinomycetales</taxon>
        <taxon>Actinomycetaceae</taxon>
        <taxon>Actinomyces</taxon>
    </lineage>
</organism>
<comment type="caution">
    <text evidence="3">The sequence shown here is derived from an EMBL/GenBank/DDBJ whole genome shotgun (WGS) entry which is preliminary data.</text>
</comment>
<dbReference type="PANTHER" id="PTHR30336:SF6">
    <property type="entry name" value="INTEGRAL MEMBRANE PROTEIN"/>
    <property type="match status" value="1"/>
</dbReference>
<evidence type="ECO:0000313" key="4">
    <source>
        <dbReference type="Proteomes" id="UP001072034"/>
    </source>
</evidence>